<dbReference type="EMBL" id="CABD030005392">
    <property type="status" value="NOT_ANNOTATED_CDS"/>
    <property type="molecule type" value="Genomic_DNA"/>
</dbReference>
<evidence type="ECO:0000256" key="4">
    <source>
        <dbReference type="ARBA" id="ARBA00022490"/>
    </source>
</evidence>
<dbReference type="GO" id="GO:0006509">
    <property type="term" value="P:membrane protein ectodomain proteolysis"/>
    <property type="evidence" value="ECO:0007669"/>
    <property type="project" value="Ensembl"/>
</dbReference>
<evidence type="ECO:0000313" key="20">
    <source>
        <dbReference type="Proteomes" id="UP000001519"/>
    </source>
</evidence>
<evidence type="ECO:0000256" key="16">
    <source>
        <dbReference type="SAM" id="MobiDB-lite"/>
    </source>
</evidence>
<evidence type="ECO:0000256" key="3">
    <source>
        <dbReference type="ARBA" id="ARBA00022475"/>
    </source>
</evidence>
<dbReference type="EMBL" id="CABD030005390">
    <property type="status" value="NOT_ANNOTATED_CDS"/>
    <property type="molecule type" value="Genomic_DNA"/>
</dbReference>
<dbReference type="SMART" id="SM00365">
    <property type="entry name" value="LRR_SD22"/>
    <property type="match status" value="4"/>
</dbReference>
<dbReference type="SUPFAM" id="SSF52058">
    <property type="entry name" value="L domain-like"/>
    <property type="match status" value="1"/>
</dbReference>
<dbReference type="InterPro" id="IPR050467">
    <property type="entry name" value="LRFN"/>
</dbReference>
<dbReference type="AlphaFoldDB" id="A0A2I2YJ33"/>
<dbReference type="InParanoid" id="A0A2I2YJ33"/>
<dbReference type="Bgee" id="ENSGGOG00000022639">
    <property type="expression patterns" value="Expressed in frontal cortex and 6 other cell types or tissues"/>
</dbReference>
<dbReference type="EMBL" id="CABD030005386">
    <property type="status" value="NOT_ANNOTATED_CDS"/>
    <property type="molecule type" value="Genomic_DNA"/>
</dbReference>
<evidence type="ECO:0000256" key="10">
    <source>
        <dbReference type="ARBA" id="ARBA00022989"/>
    </source>
</evidence>
<keyword evidence="9" id="KW-0677">Repeat</keyword>
<dbReference type="GO" id="GO:0010640">
    <property type="term" value="P:regulation of platelet-derived growth factor receptor signaling pathway"/>
    <property type="evidence" value="ECO:0007669"/>
    <property type="project" value="Ensembl"/>
</dbReference>
<keyword evidence="10 17" id="KW-1133">Transmembrane helix</keyword>
<keyword evidence="13" id="KW-0325">Glycoprotein</keyword>
<name>A0A2I2YJ33_GORGO</name>
<dbReference type="FunFam" id="3.80.10.10:FF:001280">
    <property type="entry name" value="Leucine rich repeats and immunoglobulin like domains 2"/>
    <property type="match status" value="1"/>
</dbReference>
<evidence type="ECO:0000256" key="11">
    <source>
        <dbReference type="ARBA" id="ARBA00023136"/>
    </source>
</evidence>
<dbReference type="InterPro" id="IPR032675">
    <property type="entry name" value="LRR_dom_sf"/>
</dbReference>
<dbReference type="GO" id="GO:0048681">
    <property type="term" value="P:negative regulation of axon regeneration"/>
    <property type="evidence" value="ECO:0007669"/>
    <property type="project" value="Ensembl"/>
</dbReference>
<keyword evidence="12" id="KW-1015">Disulfide bond</keyword>
<keyword evidence="20" id="KW-1185">Reference proteome</keyword>
<feature type="region of interest" description="Disordered" evidence="16">
    <location>
        <begin position="934"/>
        <end position="961"/>
    </location>
</feature>
<evidence type="ECO:0000256" key="17">
    <source>
        <dbReference type="SAM" id="Phobius"/>
    </source>
</evidence>
<dbReference type="InterPro" id="IPR013783">
    <property type="entry name" value="Ig-like_fold"/>
</dbReference>
<dbReference type="SMART" id="SM00408">
    <property type="entry name" value="IGc2"/>
    <property type="match status" value="3"/>
</dbReference>
<dbReference type="GO" id="GO:0034394">
    <property type="term" value="P:protein localization to cell surface"/>
    <property type="evidence" value="ECO:0007669"/>
    <property type="project" value="Ensembl"/>
</dbReference>
<dbReference type="GO" id="GO:0007605">
    <property type="term" value="P:sensory perception of sound"/>
    <property type="evidence" value="ECO:0007669"/>
    <property type="project" value="Ensembl"/>
</dbReference>
<evidence type="ECO:0000256" key="15">
    <source>
        <dbReference type="ARBA" id="ARBA00067278"/>
    </source>
</evidence>
<dbReference type="FunFam" id="2.60.40.10:FF:000161">
    <property type="entry name" value="Leucine rich repeats and immunoglobulin like domains 2"/>
    <property type="match status" value="1"/>
</dbReference>
<dbReference type="InterPro" id="IPR003599">
    <property type="entry name" value="Ig_sub"/>
</dbReference>
<gene>
    <name evidence="19" type="primary">LRIG2</name>
</gene>
<dbReference type="GO" id="GO:2001222">
    <property type="term" value="P:regulation of neuron migration"/>
    <property type="evidence" value="ECO:0007669"/>
    <property type="project" value="Ensembl"/>
</dbReference>
<evidence type="ECO:0000256" key="5">
    <source>
        <dbReference type="ARBA" id="ARBA00022553"/>
    </source>
</evidence>
<dbReference type="PANTHER" id="PTHR45842:SF23">
    <property type="entry name" value="LEUCINE-RICH REPEATS AND IMMUNOGLOBULIN-LIKE DOMAINS PROTEIN 2-RELATED"/>
    <property type="match status" value="1"/>
</dbReference>
<protein>
    <recommendedName>
        <fullName evidence="15">Leucine-rich repeats and immunoglobulin-like domains protein 2</fullName>
    </recommendedName>
</protein>
<keyword evidence="3" id="KW-1003">Cell membrane</keyword>
<dbReference type="FunCoup" id="A0A2I2YJ33">
    <property type="interactions" value="691"/>
</dbReference>
<dbReference type="SMART" id="SM00409">
    <property type="entry name" value="IG"/>
    <property type="match status" value="3"/>
</dbReference>
<dbReference type="STRING" id="9593.ENSGGOP00000034899"/>
<dbReference type="InterPro" id="IPR001611">
    <property type="entry name" value="Leu-rich_rpt"/>
</dbReference>
<evidence type="ECO:0000256" key="8">
    <source>
        <dbReference type="ARBA" id="ARBA00022729"/>
    </source>
</evidence>
<evidence type="ECO:0000256" key="9">
    <source>
        <dbReference type="ARBA" id="ARBA00022737"/>
    </source>
</evidence>
<dbReference type="Pfam" id="PF13855">
    <property type="entry name" value="LRR_8"/>
    <property type="match status" value="3"/>
</dbReference>
<feature type="domain" description="Ig-like" evidence="18">
    <location>
        <begin position="588"/>
        <end position="677"/>
    </location>
</feature>
<dbReference type="InterPro" id="IPR003598">
    <property type="entry name" value="Ig_sub2"/>
</dbReference>
<keyword evidence="7 17" id="KW-0812">Transmembrane</keyword>
<dbReference type="Proteomes" id="UP000001519">
    <property type="component" value="Chromosome 1"/>
</dbReference>
<feature type="compositionally biased region" description="Basic and acidic residues" evidence="16">
    <location>
        <begin position="944"/>
        <end position="954"/>
    </location>
</feature>
<dbReference type="PROSITE" id="PS50835">
    <property type="entry name" value="IG_LIKE"/>
    <property type="match status" value="3"/>
</dbReference>
<keyword evidence="11 17" id="KW-0472">Membrane</keyword>
<dbReference type="FunFam" id="2.60.40.10:FF:000150">
    <property type="entry name" value="Leucine rich repeats and immunoglobulin like domains 3"/>
    <property type="match status" value="1"/>
</dbReference>
<evidence type="ECO:0000259" key="18">
    <source>
        <dbReference type="PROSITE" id="PS50835"/>
    </source>
</evidence>
<evidence type="ECO:0000313" key="19">
    <source>
        <dbReference type="Ensembl" id="ENSGGOP00000034899.1"/>
    </source>
</evidence>
<dbReference type="Gene3D" id="2.60.40.10">
    <property type="entry name" value="Immunoglobulins"/>
    <property type="match status" value="3"/>
</dbReference>
<dbReference type="SUPFAM" id="SSF48726">
    <property type="entry name" value="Immunoglobulin"/>
    <property type="match status" value="3"/>
</dbReference>
<keyword evidence="5" id="KW-0597">Phosphoprotein</keyword>
<reference evidence="19" key="3">
    <citation type="submission" date="2025-08" db="UniProtKB">
        <authorList>
            <consortium name="Ensembl"/>
        </authorList>
    </citation>
    <scope>IDENTIFICATION</scope>
</reference>
<keyword evidence="8" id="KW-0732">Signal</keyword>
<evidence type="ECO:0000256" key="2">
    <source>
        <dbReference type="ARBA" id="ARBA00004496"/>
    </source>
</evidence>
<dbReference type="GO" id="GO:0030426">
    <property type="term" value="C:growth cone"/>
    <property type="evidence" value="ECO:0007669"/>
    <property type="project" value="Ensembl"/>
</dbReference>
<dbReference type="GO" id="GO:2000010">
    <property type="term" value="P:positive regulation of protein localization to cell surface"/>
    <property type="evidence" value="ECO:0007669"/>
    <property type="project" value="Ensembl"/>
</dbReference>
<accession>A0A2I2YJ33</accession>
<dbReference type="EMBL" id="CABD030005389">
    <property type="status" value="NOT_ANNOTATED_CDS"/>
    <property type="molecule type" value="Genomic_DNA"/>
</dbReference>
<dbReference type="Gene3D" id="3.80.10.10">
    <property type="entry name" value="Ribonuclease Inhibitor"/>
    <property type="match status" value="4"/>
</dbReference>
<dbReference type="GO" id="GO:0005102">
    <property type="term" value="F:signaling receptor binding"/>
    <property type="evidence" value="ECO:0007669"/>
    <property type="project" value="Ensembl"/>
</dbReference>
<dbReference type="PANTHER" id="PTHR45842">
    <property type="entry name" value="SYNAPTIC ADHESION-LIKE MOLECULE SALM"/>
    <property type="match status" value="1"/>
</dbReference>
<feature type="domain" description="Ig-like" evidence="18">
    <location>
        <begin position="680"/>
        <end position="755"/>
    </location>
</feature>
<dbReference type="GeneTree" id="ENSGT00940000158791"/>
<dbReference type="EMBL" id="CABD030005391">
    <property type="status" value="NOT_ANNOTATED_CDS"/>
    <property type="molecule type" value="Genomic_DNA"/>
</dbReference>
<dbReference type="OMA" id="QVTMNHN"/>
<dbReference type="FunFam" id="2.60.40.10:FF:000224">
    <property type="entry name" value="Leucine rich repeats and immunoglobulin like domains 3"/>
    <property type="match status" value="1"/>
</dbReference>
<dbReference type="GO" id="GO:0097708">
    <property type="term" value="C:intracellular vesicle"/>
    <property type="evidence" value="ECO:0007669"/>
    <property type="project" value="Ensembl"/>
</dbReference>
<evidence type="ECO:0000256" key="14">
    <source>
        <dbReference type="ARBA" id="ARBA00023319"/>
    </source>
</evidence>
<dbReference type="Ensembl" id="ENSGGOT00000053694.1">
    <property type="protein sequence ID" value="ENSGGOP00000034899.1"/>
    <property type="gene ID" value="ENSGGOG00000022639.2"/>
</dbReference>
<reference evidence="19 20" key="2">
    <citation type="journal article" date="2012" name="Nature">
        <title>Insights into hominid evolution from the gorilla genome sequence.</title>
        <authorList>
            <person name="Scally A."/>
            <person name="Dutheil J.Y."/>
            <person name="Hillier L.W."/>
            <person name="Jordan G.E."/>
            <person name="Goodhead I."/>
            <person name="Herrero J."/>
            <person name="Hobolth A."/>
            <person name="Lappalainen T."/>
            <person name="Mailund T."/>
            <person name="Marques-Bonet T."/>
            <person name="McCarthy S."/>
            <person name="Montgomery S.H."/>
            <person name="Schwalie P.C."/>
            <person name="Tang Y.A."/>
            <person name="Ward M.C."/>
            <person name="Xue Y."/>
            <person name="Yngvadottir B."/>
            <person name="Alkan C."/>
            <person name="Andersen L.N."/>
            <person name="Ayub Q."/>
            <person name="Ball E.V."/>
            <person name="Beal K."/>
            <person name="Bradley B.J."/>
            <person name="Chen Y."/>
            <person name="Clee C.M."/>
            <person name="Fitzgerald S."/>
            <person name="Graves T.A."/>
            <person name="Gu Y."/>
            <person name="Heath P."/>
            <person name="Heger A."/>
            <person name="Karakoc E."/>
            <person name="Kolb-Kokocinski A."/>
            <person name="Laird G.K."/>
            <person name="Lunter G."/>
            <person name="Meader S."/>
            <person name="Mort M."/>
            <person name="Mullikin J.C."/>
            <person name="Munch K."/>
            <person name="O'Connor T.D."/>
            <person name="Phillips A.D."/>
            <person name="Prado-Martinez J."/>
            <person name="Rogers A.S."/>
            <person name="Sajjadian S."/>
            <person name="Schmidt D."/>
            <person name="Shaw K."/>
            <person name="Simpson J.T."/>
            <person name="Stenson P.D."/>
            <person name="Turner D.J."/>
            <person name="Vigilant L."/>
            <person name="Vilella A.J."/>
            <person name="Whitener W."/>
            <person name="Zhu B."/>
            <person name="Cooper D.N."/>
            <person name="de Jong P."/>
            <person name="Dermitzakis E.T."/>
            <person name="Eichler E.E."/>
            <person name="Flicek P."/>
            <person name="Goldman N."/>
            <person name="Mundy N.I."/>
            <person name="Ning Z."/>
            <person name="Odom D.T."/>
            <person name="Ponting C.P."/>
            <person name="Quail M.A."/>
            <person name="Ryder O.A."/>
            <person name="Searle S.M."/>
            <person name="Warren W.C."/>
            <person name="Wilson R.K."/>
            <person name="Schierup M.H."/>
            <person name="Rogers J."/>
            <person name="Tyler-Smith C."/>
            <person name="Durbin R."/>
        </authorList>
    </citation>
    <scope>NUCLEOTIDE SEQUENCE [LARGE SCALE GENOMIC DNA]</scope>
</reference>
<dbReference type="EMBL" id="CABD030005393">
    <property type="status" value="NOT_ANNOTATED_CDS"/>
    <property type="molecule type" value="Genomic_DNA"/>
</dbReference>
<dbReference type="GO" id="GO:0005886">
    <property type="term" value="C:plasma membrane"/>
    <property type="evidence" value="ECO:0007669"/>
    <property type="project" value="UniProtKB-SubCell"/>
</dbReference>
<evidence type="ECO:0000256" key="7">
    <source>
        <dbReference type="ARBA" id="ARBA00022692"/>
    </source>
</evidence>
<reference evidence="20" key="1">
    <citation type="submission" date="2011-05" db="EMBL/GenBank/DDBJ databases">
        <title>Insights into the evolution of the great apes provided by the gorilla genome.</title>
        <authorList>
            <person name="Scally A."/>
        </authorList>
    </citation>
    <scope>NUCLEOTIDE SEQUENCE [LARGE SCALE GENOMIC DNA]</scope>
</reference>
<dbReference type="PRINTS" id="PR00019">
    <property type="entry name" value="LEURICHRPT"/>
</dbReference>
<evidence type="ECO:0000256" key="6">
    <source>
        <dbReference type="ARBA" id="ARBA00022614"/>
    </source>
</evidence>
<dbReference type="PROSITE" id="PS51450">
    <property type="entry name" value="LRR"/>
    <property type="match status" value="3"/>
</dbReference>
<evidence type="ECO:0000256" key="12">
    <source>
        <dbReference type="ARBA" id="ARBA00023157"/>
    </source>
</evidence>
<dbReference type="InterPro" id="IPR003591">
    <property type="entry name" value="Leu-rich_rpt_typical-subtyp"/>
</dbReference>
<feature type="compositionally biased region" description="Polar residues" evidence="16">
    <location>
        <begin position="981"/>
        <end position="994"/>
    </location>
</feature>
<proteinExistence type="predicted"/>
<feature type="transmembrane region" description="Helical" evidence="17">
    <location>
        <begin position="773"/>
        <end position="799"/>
    </location>
</feature>
<keyword evidence="14" id="KW-0393">Immunoglobulin domain</keyword>
<sequence>MAPAPLGVPEEQLLGCRSRLLSRLLFIAQTALLLLPAAGAGLCPAPCSCRIPLLDCSRRKLPAPSWRALSGLLPPDTAILDLSHNRLSNWNISLESQTLQEVKMNYNELTEIPYFGEPTSNITLLSLVHNIIPEINAQALQFYPALESLDLSSNIISEIKTSSFPRMQLKYLNLSNNRITTLEAGCFDNLSSSLLVVKLNRNRISMIPPKIFKLPHLQFLELKRNRIKIVEGLTFQGLDSLRSLKMQRNGISKLKDGAFFGLNNMEELELEHNNLTRVNKGWLYGLRMLQQLYVSQNAIERISPDAWEFCQRLSELDLSYNQLTRLDESAFVGLSLLERLNLGDNRVTHIADGVFRFLSNLQTLDLRNNEISWAIEDASEAFAGLTSLTKLVSPCWPAGLELLTSGDLSASASQRCFSSFLSCRILNTSSLLCDCHLKWLLQRLVDNNFQHSVNVSCAHPEWLAGQSILNVDLKDFVCDDFLKPQIRTHPETIIALRGMNVTLTCTAVSSSDSPMSTVWRKDSEILYDLDTENFVRYRQQAGEALEYTSILHLFNVNFTDEGKYQCIVTNHFGSNYSQKAKLTVNEMPSFLKTPVDLTIRTGAMARLECAAEGHPAPQISWQKDGGTDFPAARERRMHVMPEDDVFFIANVKIEDMGIYSCMAQNTAGGLSANASLTVLGETAVLQCIAGGSPAPRLNWTKDDGPLLVTERHFFAAANQLLIIVDAGLEDAGKYTCIMSNTLGTECGHIYLNVISSPNCDSSQSSIGHEDDGWTTVGIVIIVVVCCVVGTSLIWVIVIYHMRRKNEDYSITNTEELNLPADIPSYLSSQGTLSEPQEGYSNSEAGSHQQLMPPANGYIHKGTDGGTSTRVICSDCYDNANIYSRTREYCPYTYIAEEDVLDQTLSSLMVQMPKETYLVHPPQDTTALESLIPSANREPSAFPTNHERISEKKLPSTEMSGETLQRPVWSINRELGLPHPAFSQQPVHESPQLHQNEGLAGREPDCSASSMSCHRLQDHAFDFSRTRNIQDGSEGT</sequence>
<dbReference type="InterPro" id="IPR007110">
    <property type="entry name" value="Ig-like_dom"/>
</dbReference>
<dbReference type="Pfam" id="PF01463">
    <property type="entry name" value="LRRCT"/>
    <property type="match status" value="1"/>
</dbReference>
<evidence type="ECO:0000256" key="1">
    <source>
        <dbReference type="ARBA" id="ARBA00004251"/>
    </source>
</evidence>
<dbReference type="GO" id="GO:0051045">
    <property type="term" value="P:negative regulation of membrane protein ectodomain proteolysis"/>
    <property type="evidence" value="ECO:0007669"/>
    <property type="project" value="Ensembl"/>
</dbReference>
<dbReference type="InterPro" id="IPR000483">
    <property type="entry name" value="Cys-rich_flank_reg_C"/>
</dbReference>
<dbReference type="InterPro" id="IPR013098">
    <property type="entry name" value="Ig_I-set"/>
</dbReference>
<dbReference type="SMART" id="SM00082">
    <property type="entry name" value="LRRCT"/>
    <property type="match status" value="1"/>
</dbReference>
<dbReference type="SMART" id="SM00369">
    <property type="entry name" value="LRR_TYP"/>
    <property type="match status" value="9"/>
</dbReference>
<organism evidence="19 20">
    <name type="scientific">Gorilla gorilla gorilla</name>
    <name type="common">Western lowland gorilla</name>
    <dbReference type="NCBI Taxonomy" id="9595"/>
    <lineage>
        <taxon>Eukaryota</taxon>
        <taxon>Metazoa</taxon>
        <taxon>Chordata</taxon>
        <taxon>Craniata</taxon>
        <taxon>Vertebrata</taxon>
        <taxon>Euteleostomi</taxon>
        <taxon>Mammalia</taxon>
        <taxon>Eutheria</taxon>
        <taxon>Euarchontoglires</taxon>
        <taxon>Primates</taxon>
        <taxon>Haplorrhini</taxon>
        <taxon>Catarrhini</taxon>
        <taxon>Hominidae</taxon>
        <taxon>Gorilla</taxon>
    </lineage>
</organism>
<feature type="region of interest" description="Disordered" evidence="16">
    <location>
        <begin position="978"/>
        <end position="1010"/>
    </location>
</feature>
<dbReference type="Pfam" id="PF07679">
    <property type="entry name" value="I-set"/>
    <property type="match status" value="2"/>
</dbReference>
<dbReference type="CDD" id="cd05763">
    <property type="entry name" value="IgI_LRIG1-like"/>
    <property type="match status" value="1"/>
</dbReference>
<dbReference type="EMBL" id="CABD030005388">
    <property type="status" value="NOT_ANNOTATED_CDS"/>
    <property type="molecule type" value="Genomic_DNA"/>
</dbReference>
<keyword evidence="4" id="KW-0963">Cytoplasm</keyword>
<evidence type="ECO:0000256" key="13">
    <source>
        <dbReference type="ARBA" id="ARBA00023180"/>
    </source>
</evidence>
<dbReference type="InterPro" id="IPR036179">
    <property type="entry name" value="Ig-like_dom_sf"/>
</dbReference>
<dbReference type="GO" id="GO:0060384">
    <property type="term" value="P:innervation"/>
    <property type="evidence" value="ECO:0007669"/>
    <property type="project" value="Ensembl"/>
</dbReference>
<feature type="domain" description="Ig-like" evidence="18">
    <location>
        <begin position="484"/>
        <end position="583"/>
    </location>
</feature>
<reference evidence="19" key="4">
    <citation type="submission" date="2025-09" db="UniProtKB">
        <authorList>
            <consortium name="Ensembl"/>
        </authorList>
    </citation>
    <scope>IDENTIFICATION</scope>
</reference>
<dbReference type="FunFam" id="3.80.10.10:FF:002527">
    <property type="entry name" value="Leucine rich repeats and immunoglobulin like domains 2"/>
    <property type="match status" value="1"/>
</dbReference>
<comment type="subcellular location">
    <subcellularLocation>
        <location evidence="1">Cell membrane</location>
        <topology evidence="1">Single-pass type I membrane protein</topology>
    </subcellularLocation>
    <subcellularLocation>
        <location evidence="2">Cytoplasm</location>
    </subcellularLocation>
</comment>
<dbReference type="Pfam" id="PF13927">
    <property type="entry name" value="Ig_3"/>
    <property type="match status" value="1"/>
</dbReference>
<dbReference type="EMBL" id="CABD030005387">
    <property type="status" value="NOT_ANNOTATED_CDS"/>
    <property type="molecule type" value="Genomic_DNA"/>
</dbReference>
<dbReference type="GO" id="GO:0005737">
    <property type="term" value="C:cytoplasm"/>
    <property type="evidence" value="ECO:0007669"/>
    <property type="project" value="UniProtKB-SubCell"/>
</dbReference>
<keyword evidence="6" id="KW-0433">Leucine-rich repeat</keyword>